<dbReference type="AlphaFoldDB" id="A0AAV4TWP3"/>
<dbReference type="Proteomes" id="UP001054837">
    <property type="component" value="Unassembled WGS sequence"/>
</dbReference>
<organism evidence="2 3">
    <name type="scientific">Caerostris darwini</name>
    <dbReference type="NCBI Taxonomy" id="1538125"/>
    <lineage>
        <taxon>Eukaryota</taxon>
        <taxon>Metazoa</taxon>
        <taxon>Ecdysozoa</taxon>
        <taxon>Arthropoda</taxon>
        <taxon>Chelicerata</taxon>
        <taxon>Arachnida</taxon>
        <taxon>Araneae</taxon>
        <taxon>Araneomorphae</taxon>
        <taxon>Entelegynae</taxon>
        <taxon>Araneoidea</taxon>
        <taxon>Araneidae</taxon>
        <taxon>Caerostris</taxon>
    </lineage>
</organism>
<dbReference type="EMBL" id="BPLQ01010352">
    <property type="protein sequence ID" value="GIY50145.1"/>
    <property type="molecule type" value="Genomic_DNA"/>
</dbReference>
<keyword evidence="1" id="KW-0732">Signal</keyword>
<proteinExistence type="predicted"/>
<sequence>MNSIGMSFTAVLFLVGLASVRPQVFSPNGLLLENQFSLSALENGVDITQPENTIMGQNLKEMGFEICPDKLHLCPATADCCKKDDGKWDCCPKTTADGPHTISGECCNHLGFKWTCCAPSVPKCHWFGCWWKLSLTLVFLIISITSASSDEQITEWKGLPDLSQPKNTMMGVKLKEMGIEICPDNLHLCPATAYCCKNDSKWDCCLTKAADSPNHVFLGKGECCHQLGFIYICCTPLAPKCKWWGCWFN</sequence>
<keyword evidence="3" id="KW-1185">Reference proteome</keyword>
<evidence type="ECO:0000256" key="1">
    <source>
        <dbReference type="SAM" id="SignalP"/>
    </source>
</evidence>
<evidence type="ECO:0000313" key="3">
    <source>
        <dbReference type="Proteomes" id="UP001054837"/>
    </source>
</evidence>
<gene>
    <name evidence="2" type="primary">AVEN_134005_1</name>
    <name evidence="2" type="ORF">CDAR_529261</name>
</gene>
<feature type="chain" id="PRO_5043315866" evidence="1">
    <location>
        <begin position="23"/>
        <end position="249"/>
    </location>
</feature>
<comment type="caution">
    <text evidence="2">The sequence shown here is derived from an EMBL/GenBank/DDBJ whole genome shotgun (WGS) entry which is preliminary data.</text>
</comment>
<name>A0AAV4TWP3_9ARAC</name>
<reference evidence="2 3" key="1">
    <citation type="submission" date="2021-06" db="EMBL/GenBank/DDBJ databases">
        <title>Caerostris darwini draft genome.</title>
        <authorList>
            <person name="Kono N."/>
            <person name="Arakawa K."/>
        </authorList>
    </citation>
    <scope>NUCLEOTIDE SEQUENCE [LARGE SCALE GENOMIC DNA]</scope>
</reference>
<feature type="signal peptide" evidence="1">
    <location>
        <begin position="1"/>
        <end position="22"/>
    </location>
</feature>
<protein>
    <submittedName>
        <fullName evidence="2">Uncharacterized protein</fullName>
    </submittedName>
</protein>
<accession>A0AAV4TWP3</accession>
<dbReference type="SUPFAM" id="SSF57277">
    <property type="entry name" value="Granulin repeat"/>
    <property type="match status" value="1"/>
</dbReference>
<evidence type="ECO:0000313" key="2">
    <source>
        <dbReference type="EMBL" id="GIY50145.1"/>
    </source>
</evidence>